<name>A0A8S1KA46_PARPR</name>
<dbReference type="AlphaFoldDB" id="A0A8S1KA46"/>
<comment type="caution">
    <text evidence="1">The sequence shown here is derived from an EMBL/GenBank/DDBJ whole genome shotgun (WGS) entry which is preliminary data.</text>
</comment>
<accession>A0A8S1KA46</accession>
<gene>
    <name evidence="1" type="ORF">PPRIM_AZ9-3.1.T0110434</name>
</gene>
<sequence length="60" mass="7286">MEIQMEEMQKHNLYMTFEHLKDHLSSHWGKWCEKIEKIQNYTIDTTGSCTRKSKRVQLSK</sequence>
<organism evidence="1 2">
    <name type="scientific">Paramecium primaurelia</name>
    <dbReference type="NCBI Taxonomy" id="5886"/>
    <lineage>
        <taxon>Eukaryota</taxon>
        <taxon>Sar</taxon>
        <taxon>Alveolata</taxon>
        <taxon>Ciliophora</taxon>
        <taxon>Intramacronucleata</taxon>
        <taxon>Oligohymenophorea</taxon>
        <taxon>Peniculida</taxon>
        <taxon>Parameciidae</taxon>
        <taxon>Paramecium</taxon>
    </lineage>
</organism>
<dbReference type="Proteomes" id="UP000688137">
    <property type="component" value="Unassembled WGS sequence"/>
</dbReference>
<evidence type="ECO:0000313" key="2">
    <source>
        <dbReference type="Proteomes" id="UP000688137"/>
    </source>
</evidence>
<keyword evidence="2" id="KW-1185">Reference proteome</keyword>
<reference evidence="1" key="1">
    <citation type="submission" date="2021-01" db="EMBL/GenBank/DDBJ databases">
        <authorList>
            <consortium name="Genoscope - CEA"/>
            <person name="William W."/>
        </authorList>
    </citation>
    <scope>NUCLEOTIDE SEQUENCE</scope>
</reference>
<dbReference type="EMBL" id="CAJJDM010000008">
    <property type="protein sequence ID" value="CAD8047448.1"/>
    <property type="molecule type" value="Genomic_DNA"/>
</dbReference>
<evidence type="ECO:0000313" key="1">
    <source>
        <dbReference type="EMBL" id="CAD8047448.1"/>
    </source>
</evidence>
<proteinExistence type="predicted"/>
<protein>
    <submittedName>
        <fullName evidence="1">Uncharacterized protein</fullName>
    </submittedName>
</protein>